<dbReference type="AlphaFoldDB" id="A0A8X6JG81"/>
<reference evidence="5" key="1">
    <citation type="submission" date="2020-07" db="EMBL/GenBank/DDBJ databases">
        <title>Multicomponent nature underlies the extraordinary mechanical properties of spider dragline silk.</title>
        <authorList>
            <person name="Kono N."/>
            <person name="Nakamura H."/>
            <person name="Mori M."/>
            <person name="Yoshida Y."/>
            <person name="Ohtoshi R."/>
            <person name="Malay A.D."/>
            <person name="Moran D.A.P."/>
            <person name="Tomita M."/>
            <person name="Numata K."/>
            <person name="Arakawa K."/>
        </authorList>
    </citation>
    <scope>NUCLEOTIDE SEQUENCE</scope>
</reference>
<dbReference type="OrthoDB" id="6381587at2759"/>
<protein>
    <submittedName>
        <fullName evidence="5">Protein lev-9</fullName>
    </submittedName>
</protein>
<dbReference type="Gene3D" id="2.10.70.10">
    <property type="entry name" value="Complement Module, domain 1"/>
    <property type="match status" value="2"/>
</dbReference>
<accession>A0A8X6JG81</accession>
<proteinExistence type="predicted"/>
<dbReference type="InterPro" id="IPR000436">
    <property type="entry name" value="Sushi_SCR_CCP_dom"/>
</dbReference>
<dbReference type="PROSITE" id="PS50923">
    <property type="entry name" value="SUSHI"/>
    <property type="match status" value="2"/>
</dbReference>
<evidence type="ECO:0000313" key="6">
    <source>
        <dbReference type="Proteomes" id="UP000887116"/>
    </source>
</evidence>
<feature type="domain" description="Sushi" evidence="4">
    <location>
        <begin position="1"/>
        <end position="34"/>
    </location>
</feature>
<sequence>MYECDRHYTLNEGPSGATCVDGRWSPQEKPKCIRGSHPQVRWDRSVREKREAVIRRQRRLDVNRTKRRKRGKRKQKSYCKPVESTPWMDVTVLKKGWMSNSLASRGTVIQVTCGWGYSLNIGNRTAKCAAGRWKPKKPECITST</sequence>
<dbReference type="SUPFAM" id="SSF57535">
    <property type="entry name" value="Complement control module/SCR domain"/>
    <property type="match status" value="2"/>
</dbReference>
<evidence type="ECO:0000256" key="3">
    <source>
        <dbReference type="SAM" id="MobiDB-lite"/>
    </source>
</evidence>
<comment type="caution">
    <text evidence="2">Lacks conserved residue(s) required for the propagation of feature annotation.</text>
</comment>
<dbReference type="CDD" id="cd00033">
    <property type="entry name" value="CCP"/>
    <property type="match status" value="1"/>
</dbReference>
<feature type="region of interest" description="Disordered" evidence="3">
    <location>
        <begin position="57"/>
        <end position="78"/>
    </location>
</feature>
<evidence type="ECO:0000256" key="2">
    <source>
        <dbReference type="PROSITE-ProRule" id="PRU00302"/>
    </source>
</evidence>
<feature type="domain" description="Sushi" evidence="4">
    <location>
        <begin position="77"/>
        <end position="142"/>
    </location>
</feature>
<dbReference type="InterPro" id="IPR035976">
    <property type="entry name" value="Sushi/SCR/CCP_sf"/>
</dbReference>
<evidence type="ECO:0000313" key="5">
    <source>
        <dbReference type="EMBL" id="GFR23963.1"/>
    </source>
</evidence>
<dbReference type="Pfam" id="PF00084">
    <property type="entry name" value="Sushi"/>
    <property type="match status" value="2"/>
</dbReference>
<feature type="compositionally biased region" description="Basic residues" evidence="3">
    <location>
        <begin position="65"/>
        <end position="77"/>
    </location>
</feature>
<dbReference type="Proteomes" id="UP000887116">
    <property type="component" value="Unassembled WGS sequence"/>
</dbReference>
<keyword evidence="2" id="KW-0768">Sushi</keyword>
<keyword evidence="1 2" id="KW-1015">Disulfide bond</keyword>
<feature type="disulfide bond" evidence="2">
    <location>
        <begin position="113"/>
        <end position="140"/>
    </location>
</feature>
<dbReference type="EMBL" id="BMAO01038304">
    <property type="protein sequence ID" value="GFR23963.1"/>
    <property type="molecule type" value="Genomic_DNA"/>
</dbReference>
<comment type="caution">
    <text evidence="5">The sequence shown here is derived from an EMBL/GenBank/DDBJ whole genome shotgun (WGS) entry which is preliminary data.</text>
</comment>
<evidence type="ECO:0000259" key="4">
    <source>
        <dbReference type="PROSITE" id="PS50923"/>
    </source>
</evidence>
<name>A0A8X6JG81_TRICU</name>
<gene>
    <name evidence="5" type="primary">lev-9_1</name>
    <name evidence="5" type="ORF">TNCT_345451</name>
</gene>
<organism evidence="5 6">
    <name type="scientific">Trichonephila clavata</name>
    <name type="common">Joro spider</name>
    <name type="synonym">Nephila clavata</name>
    <dbReference type="NCBI Taxonomy" id="2740835"/>
    <lineage>
        <taxon>Eukaryota</taxon>
        <taxon>Metazoa</taxon>
        <taxon>Ecdysozoa</taxon>
        <taxon>Arthropoda</taxon>
        <taxon>Chelicerata</taxon>
        <taxon>Arachnida</taxon>
        <taxon>Araneae</taxon>
        <taxon>Araneomorphae</taxon>
        <taxon>Entelegynae</taxon>
        <taxon>Araneoidea</taxon>
        <taxon>Nephilidae</taxon>
        <taxon>Trichonephila</taxon>
    </lineage>
</organism>
<keyword evidence="6" id="KW-1185">Reference proteome</keyword>
<evidence type="ECO:0000256" key="1">
    <source>
        <dbReference type="ARBA" id="ARBA00023157"/>
    </source>
</evidence>